<reference evidence="1" key="1">
    <citation type="submission" date="2023-03" db="EMBL/GenBank/DDBJ databases">
        <title>Massive genome expansion in bonnet fungi (Mycena s.s.) driven by repeated elements and novel gene families across ecological guilds.</title>
        <authorList>
            <consortium name="Lawrence Berkeley National Laboratory"/>
            <person name="Harder C.B."/>
            <person name="Miyauchi S."/>
            <person name="Viragh M."/>
            <person name="Kuo A."/>
            <person name="Thoen E."/>
            <person name="Andreopoulos B."/>
            <person name="Lu D."/>
            <person name="Skrede I."/>
            <person name="Drula E."/>
            <person name="Henrissat B."/>
            <person name="Morin E."/>
            <person name="Kohler A."/>
            <person name="Barry K."/>
            <person name="LaButti K."/>
            <person name="Morin E."/>
            <person name="Salamov A."/>
            <person name="Lipzen A."/>
            <person name="Mereny Z."/>
            <person name="Hegedus B."/>
            <person name="Baldrian P."/>
            <person name="Stursova M."/>
            <person name="Weitz H."/>
            <person name="Taylor A."/>
            <person name="Grigoriev I.V."/>
            <person name="Nagy L.G."/>
            <person name="Martin F."/>
            <person name="Kauserud H."/>
        </authorList>
    </citation>
    <scope>NUCLEOTIDE SEQUENCE</scope>
    <source>
        <strain evidence="1">9284</strain>
    </source>
</reference>
<protein>
    <recommendedName>
        <fullName evidence="3">F-box domain-containing protein</fullName>
    </recommendedName>
</protein>
<dbReference type="SUPFAM" id="SSF52047">
    <property type="entry name" value="RNI-like"/>
    <property type="match status" value="1"/>
</dbReference>
<proteinExistence type="predicted"/>
<evidence type="ECO:0000313" key="1">
    <source>
        <dbReference type="EMBL" id="KAJ7612636.1"/>
    </source>
</evidence>
<dbReference type="AlphaFoldDB" id="A0AAD7B747"/>
<evidence type="ECO:0008006" key="3">
    <source>
        <dbReference type="Google" id="ProtNLM"/>
    </source>
</evidence>
<accession>A0AAD7B747</accession>
<keyword evidence="2" id="KW-1185">Reference proteome</keyword>
<organism evidence="1 2">
    <name type="scientific">Roridomyces roridus</name>
    <dbReference type="NCBI Taxonomy" id="1738132"/>
    <lineage>
        <taxon>Eukaryota</taxon>
        <taxon>Fungi</taxon>
        <taxon>Dikarya</taxon>
        <taxon>Basidiomycota</taxon>
        <taxon>Agaricomycotina</taxon>
        <taxon>Agaricomycetes</taxon>
        <taxon>Agaricomycetidae</taxon>
        <taxon>Agaricales</taxon>
        <taxon>Marasmiineae</taxon>
        <taxon>Mycenaceae</taxon>
        <taxon>Roridomyces</taxon>
    </lineage>
</organism>
<evidence type="ECO:0000313" key="2">
    <source>
        <dbReference type="Proteomes" id="UP001221142"/>
    </source>
</evidence>
<dbReference type="Gene3D" id="3.80.10.10">
    <property type="entry name" value="Ribonuclease Inhibitor"/>
    <property type="match status" value="1"/>
</dbReference>
<dbReference type="EMBL" id="JARKIF010000030">
    <property type="protein sequence ID" value="KAJ7612636.1"/>
    <property type="molecule type" value="Genomic_DNA"/>
</dbReference>
<dbReference type="Proteomes" id="UP001221142">
    <property type="component" value="Unassembled WGS sequence"/>
</dbReference>
<gene>
    <name evidence="1" type="ORF">FB45DRAFT_1117133</name>
</gene>
<sequence length="417" mass="46315">MSDFALRLAGLLKSIGDLLLGDPAPVLKLPYDILLDIFKVAADAYNSGTDELGMGPLIACYHPGLQGLAVLCSRMPSSLVDVYYIRRMGDNLAPLLARTAPAAVPRSSTFCPGSFEFPLPIPLLNGLRFTGDWDDIPISGFRGGLPRLEILELPCTSLYESLQFQLAPRLHTLRTAQITSVDSNRLWDLIPCAQIRTLVIWNSCDLDLVGFTNLTYLECISMRRGWETDSAPLVLKHLRTWYIDHQASGPGRHPEVAEMLDHFTTPTLESLEISYLTDPSHLCSFLDRSRCALTHLALRRSSIRIGEMVKILEVVPALERLLIDDGYIPTVITNKFFDSLTISSSTGHHVLVPALRELRIRGRFMFQGPKVLDMLQSRVGINLEVVKLVVATGAIAELDLLRLKAFDGIRVSVEELL</sequence>
<dbReference type="InterPro" id="IPR032675">
    <property type="entry name" value="LRR_dom_sf"/>
</dbReference>
<comment type="caution">
    <text evidence="1">The sequence shown here is derived from an EMBL/GenBank/DDBJ whole genome shotgun (WGS) entry which is preliminary data.</text>
</comment>
<name>A0AAD7B747_9AGAR</name>